<keyword evidence="3" id="KW-1185">Reference proteome</keyword>
<dbReference type="Proteomes" id="UP000546642">
    <property type="component" value="Unassembled WGS sequence"/>
</dbReference>
<feature type="region of interest" description="Disordered" evidence="1">
    <location>
        <begin position="28"/>
        <end position="48"/>
    </location>
</feature>
<dbReference type="RefSeq" id="WP_184079304.1">
    <property type="nucleotide sequence ID" value="NZ_JACHDS010000001.1"/>
</dbReference>
<gene>
    <name evidence="2" type="ORF">HNR23_005001</name>
</gene>
<protein>
    <submittedName>
        <fullName evidence="2">Uncharacterized protein</fullName>
    </submittedName>
</protein>
<organism evidence="2 3">
    <name type="scientific">Nocardiopsis mwathae</name>
    <dbReference type="NCBI Taxonomy" id="1472723"/>
    <lineage>
        <taxon>Bacteria</taxon>
        <taxon>Bacillati</taxon>
        <taxon>Actinomycetota</taxon>
        <taxon>Actinomycetes</taxon>
        <taxon>Streptosporangiales</taxon>
        <taxon>Nocardiopsidaceae</taxon>
        <taxon>Nocardiopsis</taxon>
    </lineage>
</organism>
<reference evidence="2 3" key="1">
    <citation type="submission" date="2020-08" db="EMBL/GenBank/DDBJ databases">
        <title>Sequencing the genomes of 1000 actinobacteria strains.</title>
        <authorList>
            <person name="Klenk H.-P."/>
        </authorList>
    </citation>
    <scope>NUCLEOTIDE SEQUENCE [LARGE SCALE GENOMIC DNA]</scope>
    <source>
        <strain evidence="2 3">DSM 46659</strain>
    </source>
</reference>
<name>A0A7W9YPN9_9ACTN</name>
<proteinExistence type="predicted"/>
<sequence>MIFPFRGPVLIGGVVLVVTLNACALGTEDEPLPTSEPSPAPSEAEPSAEEAALEAYEGMWSVVVEISRTTEADSSDLDRFAEGQALELAQHGLGAESDENVVARGAPTFSPEVVSLDEREESAEIEDCMDSSEWLREDADTGELAEEAPDGPILRKIEATADYDGLAWRVSSLRIFEQGTC</sequence>
<accession>A0A7W9YPN9</accession>
<evidence type="ECO:0000313" key="2">
    <source>
        <dbReference type="EMBL" id="MBB6174941.1"/>
    </source>
</evidence>
<comment type="caution">
    <text evidence="2">The sequence shown here is derived from an EMBL/GenBank/DDBJ whole genome shotgun (WGS) entry which is preliminary data.</text>
</comment>
<evidence type="ECO:0000256" key="1">
    <source>
        <dbReference type="SAM" id="MobiDB-lite"/>
    </source>
</evidence>
<dbReference type="EMBL" id="JACHDS010000001">
    <property type="protein sequence ID" value="MBB6174941.1"/>
    <property type="molecule type" value="Genomic_DNA"/>
</dbReference>
<evidence type="ECO:0000313" key="3">
    <source>
        <dbReference type="Proteomes" id="UP000546642"/>
    </source>
</evidence>
<dbReference type="AlphaFoldDB" id="A0A7W9YPN9"/>